<name>A0A7Y9F394_9ACTN</name>
<protein>
    <recommendedName>
        <fullName evidence="3">DUF3046 domain-containing protein</fullName>
    </recommendedName>
</protein>
<dbReference type="AlphaFoldDB" id="A0A7Y9F394"/>
<organism evidence="1 2">
    <name type="scientific">Nocardioides marinisabuli</name>
    <dbReference type="NCBI Taxonomy" id="419476"/>
    <lineage>
        <taxon>Bacteria</taxon>
        <taxon>Bacillati</taxon>
        <taxon>Actinomycetota</taxon>
        <taxon>Actinomycetes</taxon>
        <taxon>Propionibacteriales</taxon>
        <taxon>Nocardioidaceae</taxon>
        <taxon>Nocardioides</taxon>
    </lineage>
</organism>
<comment type="caution">
    <text evidence="1">The sequence shown here is derived from an EMBL/GenBank/DDBJ whole genome shotgun (WGS) entry which is preliminary data.</text>
</comment>
<dbReference type="InterPro" id="IPR021408">
    <property type="entry name" value="DUF3046"/>
</dbReference>
<gene>
    <name evidence="1" type="ORF">BKA08_002980</name>
</gene>
<accession>A0A7Y9F394</accession>
<proteinExistence type="predicted"/>
<dbReference type="RefSeq" id="WP_179616307.1">
    <property type="nucleotide sequence ID" value="NZ_CP059163.1"/>
</dbReference>
<dbReference type="EMBL" id="JACCBE010000001">
    <property type="protein sequence ID" value="NYD58742.1"/>
    <property type="molecule type" value="Genomic_DNA"/>
</dbReference>
<dbReference type="Proteomes" id="UP000516957">
    <property type="component" value="Unassembled WGS sequence"/>
</dbReference>
<keyword evidence="2" id="KW-1185">Reference proteome</keyword>
<dbReference type="Pfam" id="PF11248">
    <property type="entry name" value="DUF3046"/>
    <property type="match status" value="1"/>
</dbReference>
<evidence type="ECO:0008006" key="3">
    <source>
        <dbReference type="Google" id="ProtNLM"/>
    </source>
</evidence>
<evidence type="ECO:0000313" key="2">
    <source>
        <dbReference type="Proteomes" id="UP000516957"/>
    </source>
</evidence>
<evidence type="ECO:0000313" key="1">
    <source>
        <dbReference type="EMBL" id="NYD58742.1"/>
    </source>
</evidence>
<sequence length="64" mass="7410">MRHTEFWARLDEALGRESAGSWAELFVLQELGSRTTRQALDAGVPPKQVWAAVWRALELPERYR</sequence>
<reference evidence="1 2" key="1">
    <citation type="submission" date="2020-07" db="EMBL/GenBank/DDBJ databases">
        <title>Sequencing the genomes of 1000 actinobacteria strains.</title>
        <authorList>
            <person name="Klenk H.-P."/>
        </authorList>
    </citation>
    <scope>NUCLEOTIDE SEQUENCE [LARGE SCALE GENOMIC DNA]</scope>
    <source>
        <strain evidence="1 2">DSM 18965</strain>
    </source>
</reference>